<dbReference type="Pfam" id="PF01520">
    <property type="entry name" value="Amidase_3"/>
    <property type="match status" value="1"/>
</dbReference>
<proteinExistence type="predicted"/>
<comment type="caution">
    <text evidence="3">The sequence shown here is derived from an EMBL/GenBank/DDBJ whole genome shotgun (WGS) entry which is preliminary data.</text>
</comment>
<dbReference type="PANTHER" id="PTHR30404:SF0">
    <property type="entry name" value="N-ACETYLMURAMOYL-L-ALANINE AMIDASE AMIC"/>
    <property type="match status" value="1"/>
</dbReference>
<dbReference type="Gene3D" id="3.40.630.40">
    <property type="entry name" value="Zn-dependent exopeptidases"/>
    <property type="match status" value="1"/>
</dbReference>
<reference evidence="4" key="1">
    <citation type="journal article" date="2019" name="Int. J. Syst. Evol. Microbiol.">
        <title>The Global Catalogue of Microorganisms (GCM) 10K type strain sequencing project: providing services to taxonomists for standard genome sequencing and annotation.</title>
        <authorList>
            <consortium name="The Broad Institute Genomics Platform"/>
            <consortium name="The Broad Institute Genome Sequencing Center for Infectious Disease"/>
            <person name="Wu L."/>
            <person name="Ma J."/>
        </authorList>
    </citation>
    <scope>NUCLEOTIDE SEQUENCE [LARGE SCALE GENOMIC DNA]</scope>
    <source>
        <strain evidence="4">CCUG 61889</strain>
    </source>
</reference>
<sequence length="278" mass="31211">MERLLRIWIDAGHGGKDPGAVANGLLEKVLVLLMQVYLIDYLKSSYKGFVVEATRTTDVFETLDKRADRANTWDADVFMSLHINAGGGTGYESFIYTKASSGSISLQQIVNEEALAVAKKYGLDAHGGTPAKRGNLAVIRETNMPAILMETAYIDSKDAALLKDDSFLRDMAEAYARGIAKFLGLQPKVIENPRQGVAGVSTYIDNQPPQKFRLETGNFKTEEEAEEALNKLKQKYLWIIRREGKKLVTGTWTDAAVVQKYKTEWKQTYKWWVYIKEA</sequence>
<keyword evidence="4" id="KW-1185">Reference proteome</keyword>
<dbReference type="InterPro" id="IPR050695">
    <property type="entry name" value="N-acetylmuramoyl_amidase_3"/>
</dbReference>
<evidence type="ECO:0000313" key="3">
    <source>
        <dbReference type="EMBL" id="MFC3883738.1"/>
    </source>
</evidence>
<dbReference type="EC" id="3.5.1.28" evidence="3"/>
<evidence type="ECO:0000313" key="4">
    <source>
        <dbReference type="Proteomes" id="UP001595752"/>
    </source>
</evidence>
<dbReference type="InterPro" id="IPR002508">
    <property type="entry name" value="MurNAc-LAA_cat"/>
</dbReference>
<dbReference type="EMBL" id="JBHRZT010000043">
    <property type="protein sequence ID" value="MFC3883738.1"/>
    <property type="molecule type" value="Genomic_DNA"/>
</dbReference>
<dbReference type="PANTHER" id="PTHR30404">
    <property type="entry name" value="N-ACETYLMURAMOYL-L-ALANINE AMIDASE"/>
    <property type="match status" value="1"/>
</dbReference>
<evidence type="ECO:0000259" key="2">
    <source>
        <dbReference type="SMART" id="SM00646"/>
    </source>
</evidence>
<accession>A0ABV8B0D0</accession>
<dbReference type="SUPFAM" id="SSF53187">
    <property type="entry name" value="Zn-dependent exopeptidases"/>
    <property type="match status" value="1"/>
</dbReference>
<dbReference type="RefSeq" id="WP_377914515.1">
    <property type="nucleotide sequence ID" value="NZ_JBHRZT010000043.1"/>
</dbReference>
<dbReference type="CDD" id="cd02696">
    <property type="entry name" value="MurNAc-LAA"/>
    <property type="match status" value="1"/>
</dbReference>
<name>A0ABV8B0D0_9BACI</name>
<protein>
    <submittedName>
        <fullName evidence="3">N-acetylmuramoyl-L-alanine amidase</fullName>
        <ecNumber evidence="3">3.5.1.28</ecNumber>
    </submittedName>
</protein>
<dbReference type="GO" id="GO:0008745">
    <property type="term" value="F:N-acetylmuramoyl-L-alanine amidase activity"/>
    <property type="evidence" value="ECO:0007669"/>
    <property type="project" value="UniProtKB-EC"/>
</dbReference>
<evidence type="ECO:0000256" key="1">
    <source>
        <dbReference type="ARBA" id="ARBA00022801"/>
    </source>
</evidence>
<organism evidence="3 4">
    <name type="scientific">Bacillus songklensis</name>
    <dbReference type="NCBI Taxonomy" id="1069116"/>
    <lineage>
        <taxon>Bacteria</taxon>
        <taxon>Bacillati</taxon>
        <taxon>Bacillota</taxon>
        <taxon>Bacilli</taxon>
        <taxon>Bacillales</taxon>
        <taxon>Bacillaceae</taxon>
        <taxon>Bacillus</taxon>
    </lineage>
</organism>
<dbReference type="SMART" id="SM00646">
    <property type="entry name" value="Ami_3"/>
    <property type="match status" value="1"/>
</dbReference>
<dbReference type="Proteomes" id="UP001595752">
    <property type="component" value="Unassembled WGS sequence"/>
</dbReference>
<gene>
    <name evidence="3" type="ORF">ACFOU2_09595</name>
</gene>
<feature type="domain" description="MurNAc-LAA" evidence="2">
    <location>
        <begin position="67"/>
        <end position="180"/>
    </location>
</feature>
<keyword evidence="1 3" id="KW-0378">Hydrolase</keyword>